<dbReference type="SMART" id="SM00028">
    <property type="entry name" value="TPR"/>
    <property type="match status" value="3"/>
</dbReference>
<protein>
    <submittedName>
        <fullName evidence="2">CHAT domain-containing protein</fullName>
    </submittedName>
</protein>
<comment type="caution">
    <text evidence="2">The sequence shown here is derived from an EMBL/GenBank/DDBJ whole genome shotgun (WGS) entry which is preliminary data.</text>
</comment>
<evidence type="ECO:0000313" key="2">
    <source>
        <dbReference type="EMBL" id="RPF26423.1"/>
    </source>
</evidence>
<dbReference type="Pfam" id="PF12770">
    <property type="entry name" value="CHAT"/>
    <property type="match status" value="1"/>
</dbReference>
<name>A0A3N4Z1L5_9MICO</name>
<evidence type="ECO:0000259" key="1">
    <source>
        <dbReference type="Pfam" id="PF12770"/>
    </source>
</evidence>
<reference evidence="2 3" key="1">
    <citation type="submission" date="2018-11" db="EMBL/GenBank/DDBJ databases">
        <title>Sequencing the genomes of 1000 actinobacteria strains.</title>
        <authorList>
            <person name="Klenk H.-P."/>
        </authorList>
    </citation>
    <scope>NUCLEOTIDE SEQUENCE [LARGE SCALE GENOMIC DNA]</scope>
    <source>
        <strain evidence="2 3">DSM 14418</strain>
    </source>
</reference>
<dbReference type="Proteomes" id="UP000280726">
    <property type="component" value="Unassembled WGS sequence"/>
</dbReference>
<gene>
    <name evidence="2" type="ORF">EDD32_0863</name>
</gene>
<accession>A0A3N4Z1L5</accession>
<dbReference type="InterPro" id="IPR024983">
    <property type="entry name" value="CHAT_dom"/>
</dbReference>
<proteinExistence type="predicted"/>
<dbReference type="RefSeq" id="WP_123914976.1">
    <property type="nucleotide sequence ID" value="NZ_RKRA01000001.1"/>
</dbReference>
<dbReference type="Gene3D" id="1.25.40.10">
    <property type="entry name" value="Tetratricopeptide repeat domain"/>
    <property type="match status" value="1"/>
</dbReference>
<dbReference type="InterPro" id="IPR011990">
    <property type="entry name" value="TPR-like_helical_dom_sf"/>
</dbReference>
<keyword evidence="3" id="KW-1185">Reference proteome</keyword>
<dbReference type="OrthoDB" id="9761935at2"/>
<feature type="domain" description="CHAT" evidence="1">
    <location>
        <begin position="610"/>
        <end position="837"/>
    </location>
</feature>
<evidence type="ECO:0000313" key="3">
    <source>
        <dbReference type="Proteomes" id="UP000280726"/>
    </source>
</evidence>
<dbReference type="InterPro" id="IPR019734">
    <property type="entry name" value="TPR_rpt"/>
</dbReference>
<dbReference type="SUPFAM" id="SSF48452">
    <property type="entry name" value="TPR-like"/>
    <property type="match status" value="2"/>
</dbReference>
<sequence>MPADPALLWERAVTASERGRPVAAVRLLERALTQDPSPDLRVRILISLAHARAESAGVGEGLTELDRAAPGPSSGASALVLGLWYGQRGLLLLRAGRLAEAAVDLDHAAELIGPGSPVDLARVLLNRGVLAMGAADLERAEADFGRCLAVAEGAGLHVHAAKAGANLAYLAHLRGDVPRALRLLDDATPALAAESPVLGAVAALDRARALAAAGLLTESAAALDAAIPVLGRARLVQDQAEAELTAAEVARLHDDVRRARRLAARAQARFARRGASGWAAVAGLEVLRADLAALPGRRAVARAERAADGAAALERRLADLGLTEEGRTARLLRVQALLAAGRTAEATSAAGGWAAVTDRSRLATRMLAHETRANLAAATGRSAVAQRLRAAGLRDLATFQSRLGSLDLATAATAVGADLARAGLAEALRSGRTTAVLAWSERVRATSSRLPPVRGSADPAVVAALARLRILRETERSERLAGAPHDPRRAAAIRDLQQEVTRLTWHHRAPDRAVRATSLEDVRAVLADATLVSLVITDGVVRALTVTGSRARLVPVAAASDVRETVLRVRADLDVLAGRLPARMRGTVLSSLRRGLGSLDALTAGAAGGDGPVVVVPAGLSAQVPWPMLPSLTGRAVSVVPSATWWVDRVTGPGATVGAGTGVGGTAGVRGTAAGDRVQGAEVFVAGPDVPRGAAEVTASAGPGATVLTGSAATTRQVLAAMEGAAVLHVAAHGSHEADNPLFSSLVLTDGALFGHDLESVAALPRHVVLSACETGLASIRTGDEALGMTAAFLHGGARTVVGSVGRVGDEVAEQVAVAHHRGVRSGLPPAAALAAALGEADDVAPLVCFGAGW</sequence>
<dbReference type="AlphaFoldDB" id="A0A3N4Z1L5"/>
<organism evidence="2 3">
    <name type="scientific">Georgenia muralis</name>
    <dbReference type="NCBI Taxonomy" id="154117"/>
    <lineage>
        <taxon>Bacteria</taxon>
        <taxon>Bacillati</taxon>
        <taxon>Actinomycetota</taxon>
        <taxon>Actinomycetes</taxon>
        <taxon>Micrococcales</taxon>
        <taxon>Bogoriellaceae</taxon>
        <taxon>Georgenia</taxon>
    </lineage>
</organism>
<dbReference type="EMBL" id="RKRA01000001">
    <property type="protein sequence ID" value="RPF26423.1"/>
    <property type="molecule type" value="Genomic_DNA"/>
</dbReference>